<dbReference type="Proteomes" id="UP000183832">
    <property type="component" value="Unassembled WGS sequence"/>
</dbReference>
<keyword evidence="2" id="KW-1185">Reference proteome</keyword>
<sequence length="67" mass="8323">MLMKHYSEGTWMKITRIVFALALVFMFTWQSKLVSLWNHLNRRYEINTSSLRRWSENFDLKIFELFF</sequence>
<proteinExistence type="predicted"/>
<accession>A0A1J1IA89</accession>
<evidence type="ECO:0000313" key="1">
    <source>
        <dbReference type="EMBL" id="CRK95337.1"/>
    </source>
</evidence>
<protein>
    <submittedName>
        <fullName evidence="1">CLUMA_CG008807, isoform A</fullName>
    </submittedName>
</protein>
<dbReference type="EMBL" id="CVRI01000041">
    <property type="protein sequence ID" value="CRK95337.1"/>
    <property type="molecule type" value="Genomic_DNA"/>
</dbReference>
<name>A0A1J1IA89_9DIPT</name>
<reference evidence="1 2" key="1">
    <citation type="submission" date="2015-04" db="EMBL/GenBank/DDBJ databases">
        <authorList>
            <person name="Syromyatnikov M.Y."/>
            <person name="Popov V.N."/>
        </authorList>
    </citation>
    <scope>NUCLEOTIDE SEQUENCE [LARGE SCALE GENOMIC DNA]</scope>
</reference>
<gene>
    <name evidence="1" type="ORF">CLUMA_CG008807</name>
</gene>
<organism evidence="1 2">
    <name type="scientific">Clunio marinus</name>
    <dbReference type="NCBI Taxonomy" id="568069"/>
    <lineage>
        <taxon>Eukaryota</taxon>
        <taxon>Metazoa</taxon>
        <taxon>Ecdysozoa</taxon>
        <taxon>Arthropoda</taxon>
        <taxon>Hexapoda</taxon>
        <taxon>Insecta</taxon>
        <taxon>Pterygota</taxon>
        <taxon>Neoptera</taxon>
        <taxon>Endopterygota</taxon>
        <taxon>Diptera</taxon>
        <taxon>Nematocera</taxon>
        <taxon>Chironomoidea</taxon>
        <taxon>Chironomidae</taxon>
        <taxon>Clunio</taxon>
    </lineage>
</organism>
<evidence type="ECO:0000313" key="2">
    <source>
        <dbReference type="Proteomes" id="UP000183832"/>
    </source>
</evidence>
<dbReference type="AlphaFoldDB" id="A0A1J1IA89"/>